<protein>
    <submittedName>
        <fullName evidence="5">Tetratricopeptide (TPR) repeat protein</fullName>
    </submittedName>
</protein>
<evidence type="ECO:0000256" key="1">
    <source>
        <dbReference type="ARBA" id="ARBA00022737"/>
    </source>
</evidence>
<dbReference type="Proteomes" id="UP000542125">
    <property type="component" value="Unassembled WGS sequence"/>
</dbReference>
<name>A0A7Y9IPY4_9BURK</name>
<feature type="repeat" description="TPR" evidence="3">
    <location>
        <begin position="521"/>
        <end position="554"/>
    </location>
</feature>
<reference evidence="5 6" key="1">
    <citation type="submission" date="2020-07" db="EMBL/GenBank/DDBJ databases">
        <title>Genomic Encyclopedia of Type Strains, Phase IV (KMG-V): Genome sequencing to study the core and pangenomes of soil and plant-associated prokaryotes.</title>
        <authorList>
            <person name="Whitman W."/>
        </authorList>
    </citation>
    <scope>NUCLEOTIDE SEQUENCE [LARGE SCALE GENOMIC DNA]</scope>
    <source>
        <strain evidence="5 6">SAS40</strain>
    </source>
</reference>
<evidence type="ECO:0000313" key="5">
    <source>
        <dbReference type="EMBL" id="NYE80797.1"/>
    </source>
</evidence>
<feature type="chain" id="PRO_5031191226" evidence="4">
    <location>
        <begin position="26"/>
        <end position="601"/>
    </location>
</feature>
<dbReference type="SMART" id="SM00028">
    <property type="entry name" value="TPR"/>
    <property type="match status" value="4"/>
</dbReference>
<accession>A0A7Y9IPY4</accession>
<dbReference type="Pfam" id="PF13432">
    <property type="entry name" value="TPR_16"/>
    <property type="match status" value="1"/>
</dbReference>
<dbReference type="InterPro" id="IPR052346">
    <property type="entry name" value="O-mannosyl-transferase_TMTC"/>
</dbReference>
<proteinExistence type="predicted"/>
<dbReference type="Gene3D" id="1.25.40.10">
    <property type="entry name" value="Tetratricopeptide repeat domain"/>
    <property type="match status" value="2"/>
</dbReference>
<keyword evidence="1" id="KW-0677">Repeat</keyword>
<dbReference type="AlphaFoldDB" id="A0A7Y9IPY4"/>
<keyword evidence="4" id="KW-0732">Signal</keyword>
<keyword evidence="2 3" id="KW-0802">TPR repeat</keyword>
<dbReference type="RefSeq" id="WP_179582252.1">
    <property type="nucleotide sequence ID" value="NZ_JACBYR010000001.1"/>
</dbReference>
<dbReference type="InterPro" id="IPR019734">
    <property type="entry name" value="TPR_rpt"/>
</dbReference>
<dbReference type="PANTHER" id="PTHR44227:SF3">
    <property type="entry name" value="PROTEIN O-MANNOSYL-TRANSFERASE TMTC4"/>
    <property type="match status" value="1"/>
</dbReference>
<sequence>MLSNTYRRKLAALGLGLLASTMAFAQSGGEEPSDGFLVPGLSVSPQGPRTGAPKALPQVELTGEILFQVLASEVAAQRGALSAATGTSLELARFTRDPRLARRAVEFALTSGDLVRALDAAQVWVELDPADVEARQTSLSLAAAAGRIEGLGAALRSRIATASAAEKPAAIVEARRVLGRLEDRRRALDILDEALTDVRELPEARMALARAAAAANDAPRALREARAAQAAQPDSEAAAALVLQTGIESEPDKVIAATRAFIASHPKARELRVLLVRALAQVQDVDGARAELDSMSRANPEDFEVLYMQGALAYQTGQLDDAEKYLKQYSAIEDQRAAAGQPVPTPPEGNAALLLRVQVAEEQKRYDDAYELLQGIQDPAAAFPARLRQAVIRAKQGRLDDARKVLAILDPRDTREGVQVAMTESQILRDANKMDEATKVLADANTKYPDNPVIMYDLAMLNEREGKIAEMETLLRRVIAVKPDHAHAYNALGYSLADRKLRLPEAKALVERALNLQPDDAFIIDSMGWVYYRMGDNARALSYLERAYSLRPDAEIAIHLGEVLWASGQQDKARQLWRDVSQKDPGNEALRTTLARLEATL</sequence>
<evidence type="ECO:0000256" key="4">
    <source>
        <dbReference type="SAM" id="SignalP"/>
    </source>
</evidence>
<dbReference type="PANTHER" id="PTHR44227">
    <property type="match status" value="1"/>
</dbReference>
<dbReference type="GO" id="GO:0030968">
    <property type="term" value="P:endoplasmic reticulum unfolded protein response"/>
    <property type="evidence" value="ECO:0007669"/>
    <property type="project" value="TreeGrafter"/>
</dbReference>
<dbReference type="Pfam" id="PF14559">
    <property type="entry name" value="TPR_19"/>
    <property type="match status" value="2"/>
</dbReference>
<evidence type="ECO:0000256" key="3">
    <source>
        <dbReference type="PROSITE-ProRule" id="PRU00339"/>
    </source>
</evidence>
<comment type="caution">
    <text evidence="5">The sequence shown here is derived from an EMBL/GenBank/DDBJ whole genome shotgun (WGS) entry which is preliminary data.</text>
</comment>
<dbReference type="SUPFAM" id="SSF48452">
    <property type="entry name" value="TPR-like"/>
    <property type="match status" value="2"/>
</dbReference>
<evidence type="ECO:0000256" key="2">
    <source>
        <dbReference type="ARBA" id="ARBA00022803"/>
    </source>
</evidence>
<organism evidence="5 6">
    <name type="scientific">Pigmentiphaga litoralis</name>
    <dbReference type="NCBI Taxonomy" id="516702"/>
    <lineage>
        <taxon>Bacteria</taxon>
        <taxon>Pseudomonadati</taxon>
        <taxon>Pseudomonadota</taxon>
        <taxon>Betaproteobacteria</taxon>
        <taxon>Burkholderiales</taxon>
        <taxon>Alcaligenaceae</taxon>
        <taxon>Pigmentiphaga</taxon>
    </lineage>
</organism>
<gene>
    <name evidence="5" type="ORF">FHW18_000068</name>
</gene>
<dbReference type="EMBL" id="JACBYR010000001">
    <property type="protein sequence ID" value="NYE80797.1"/>
    <property type="molecule type" value="Genomic_DNA"/>
</dbReference>
<dbReference type="GO" id="GO:0000030">
    <property type="term" value="F:mannosyltransferase activity"/>
    <property type="evidence" value="ECO:0007669"/>
    <property type="project" value="TreeGrafter"/>
</dbReference>
<dbReference type="PROSITE" id="PS50005">
    <property type="entry name" value="TPR"/>
    <property type="match status" value="1"/>
</dbReference>
<dbReference type="InterPro" id="IPR011990">
    <property type="entry name" value="TPR-like_helical_dom_sf"/>
</dbReference>
<dbReference type="GO" id="GO:0035269">
    <property type="term" value="P:protein O-linked glycosylation via mannose"/>
    <property type="evidence" value="ECO:0007669"/>
    <property type="project" value="TreeGrafter"/>
</dbReference>
<evidence type="ECO:0000313" key="6">
    <source>
        <dbReference type="Proteomes" id="UP000542125"/>
    </source>
</evidence>
<keyword evidence="6" id="KW-1185">Reference proteome</keyword>
<feature type="signal peptide" evidence="4">
    <location>
        <begin position="1"/>
        <end position="25"/>
    </location>
</feature>